<gene>
    <name evidence="2" type="ORF">RFULGI_LOCUS11534</name>
</gene>
<feature type="non-terminal residue" evidence="2">
    <location>
        <position position="164"/>
    </location>
</feature>
<proteinExistence type="predicted"/>
<keyword evidence="3" id="KW-1185">Reference proteome</keyword>
<organism evidence="2 3">
    <name type="scientific">Racocetra fulgida</name>
    <dbReference type="NCBI Taxonomy" id="60492"/>
    <lineage>
        <taxon>Eukaryota</taxon>
        <taxon>Fungi</taxon>
        <taxon>Fungi incertae sedis</taxon>
        <taxon>Mucoromycota</taxon>
        <taxon>Glomeromycotina</taxon>
        <taxon>Glomeromycetes</taxon>
        <taxon>Diversisporales</taxon>
        <taxon>Gigasporaceae</taxon>
        <taxon>Racocetra</taxon>
    </lineage>
</organism>
<dbReference type="EMBL" id="CAJVPZ010025360">
    <property type="protein sequence ID" value="CAG8722166.1"/>
    <property type="molecule type" value="Genomic_DNA"/>
</dbReference>
<feature type="non-terminal residue" evidence="2">
    <location>
        <position position="1"/>
    </location>
</feature>
<evidence type="ECO:0000313" key="2">
    <source>
        <dbReference type="EMBL" id="CAG8722166.1"/>
    </source>
</evidence>
<accession>A0A9N9I554</accession>
<reference evidence="2" key="1">
    <citation type="submission" date="2021-06" db="EMBL/GenBank/DDBJ databases">
        <authorList>
            <person name="Kallberg Y."/>
            <person name="Tangrot J."/>
            <person name="Rosling A."/>
        </authorList>
    </citation>
    <scope>NUCLEOTIDE SEQUENCE</scope>
    <source>
        <strain evidence="2">IN212</strain>
    </source>
</reference>
<dbReference type="OrthoDB" id="10485745at2759"/>
<name>A0A9N9I554_9GLOM</name>
<feature type="compositionally biased region" description="Polar residues" evidence="1">
    <location>
        <begin position="118"/>
        <end position="135"/>
    </location>
</feature>
<evidence type="ECO:0000256" key="1">
    <source>
        <dbReference type="SAM" id="MobiDB-lite"/>
    </source>
</evidence>
<dbReference type="AlphaFoldDB" id="A0A9N9I554"/>
<comment type="caution">
    <text evidence="2">The sequence shown here is derived from an EMBL/GenBank/DDBJ whole genome shotgun (WGS) entry which is preliminary data.</text>
</comment>
<evidence type="ECO:0000313" key="3">
    <source>
        <dbReference type="Proteomes" id="UP000789396"/>
    </source>
</evidence>
<dbReference type="Proteomes" id="UP000789396">
    <property type="component" value="Unassembled WGS sequence"/>
</dbReference>
<sequence length="164" mass="18233">AFLPALRTSQLITENENDQTLTPDTANSDIPVLRRAKLTRDKIISDTFPISHISNIIVESLASSSSSSRTRYSEPRSPRSSLNAQLDALVYNAIIKDDVQSLAKVLDEYPDYDLSRLINPTSSENNESNKTQDSPKTPLMIAASLDCQMTVNYLLKSNIEVDMQ</sequence>
<protein>
    <submittedName>
        <fullName evidence="2">6888_t:CDS:1</fullName>
    </submittedName>
</protein>
<feature type="region of interest" description="Disordered" evidence="1">
    <location>
        <begin position="117"/>
        <end position="136"/>
    </location>
</feature>